<evidence type="ECO:0000259" key="2">
    <source>
        <dbReference type="PROSITE" id="PS50011"/>
    </source>
</evidence>
<dbReference type="PaxDb" id="121845-A0A3Q0JER1"/>
<dbReference type="Gene3D" id="1.10.510.10">
    <property type="entry name" value="Transferase(Phosphotransferase) domain 1"/>
    <property type="match status" value="1"/>
</dbReference>
<feature type="domain" description="Protein kinase" evidence="2">
    <location>
        <begin position="182"/>
        <end position="429"/>
    </location>
</feature>
<dbReference type="InterPro" id="IPR000719">
    <property type="entry name" value="Prot_kinase_dom"/>
</dbReference>
<dbReference type="PROSITE" id="PS00109">
    <property type="entry name" value="PROTEIN_KINASE_TYR"/>
    <property type="match status" value="1"/>
</dbReference>
<dbReference type="InterPro" id="IPR008266">
    <property type="entry name" value="Tyr_kinase_AS"/>
</dbReference>
<feature type="binding site" evidence="1">
    <location>
        <position position="221"/>
    </location>
    <ligand>
        <name>ATP</name>
        <dbReference type="ChEBI" id="CHEBI:30616"/>
    </ligand>
</feature>
<organism evidence="3 4">
    <name type="scientific">Diaphorina citri</name>
    <name type="common">Asian citrus psyllid</name>
    <dbReference type="NCBI Taxonomy" id="121845"/>
    <lineage>
        <taxon>Eukaryota</taxon>
        <taxon>Metazoa</taxon>
        <taxon>Ecdysozoa</taxon>
        <taxon>Arthropoda</taxon>
        <taxon>Hexapoda</taxon>
        <taxon>Insecta</taxon>
        <taxon>Pterygota</taxon>
        <taxon>Neoptera</taxon>
        <taxon>Paraneoptera</taxon>
        <taxon>Hemiptera</taxon>
        <taxon>Sternorrhyncha</taxon>
        <taxon>Psylloidea</taxon>
        <taxon>Psyllidae</taxon>
        <taxon>Diaphorininae</taxon>
        <taxon>Diaphorina</taxon>
    </lineage>
</organism>
<dbReference type="KEGG" id="dci:103519798"/>
<dbReference type="CDD" id="cd00192">
    <property type="entry name" value="PTKc"/>
    <property type="match status" value="1"/>
</dbReference>
<dbReference type="PANTHER" id="PTHR24417">
    <property type="entry name" value="SERINE/THREONINE-PROTEIN KINASE LMTK1"/>
    <property type="match status" value="1"/>
</dbReference>
<gene>
    <name evidence="4" type="primary">LOC103519798</name>
</gene>
<proteinExistence type="predicted"/>
<reference evidence="4" key="1">
    <citation type="submission" date="2025-08" db="UniProtKB">
        <authorList>
            <consortium name="RefSeq"/>
        </authorList>
    </citation>
    <scope>IDENTIFICATION</scope>
</reference>
<name>A0A3Q0JER1_DIACI</name>
<dbReference type="RefSeq" id="XP_026686946.1">
    <property type="nucleotide sequence ID" value="XM_026831145.1"/>
</dbReference>
<dbReference type="GO" id="GO:0004672">
    <property type="term" value="F:protein kinase activity"/>
    <property type="evidence" value="ECO:0007669"/>
    <property type="project" value="InterPro"/>
</dbReference>
<dbReference type="Pfam" id="PF07714">
    <property type="entry name" value="PK_Tyr_Ser-Thr"/>
    <property type="match status" value="1"/>
</dbReference>
<dbReference type="PROSITE" id="PS00107">
    <property type="entry name" value="PROTEIN_KINASE_ATP"/>
    <property type="match status" value="1"/>
</dbReference>
<keyword evidence="1" id="KW-0067">ATP-binding</keyword>
<accession>A0A3Q0JER1</accession>
<dbReference type="Proteomes" id="UP000079169">
    <property type="component" value="Unplaced"/>
</dbReference>
<dbReference type="PROSITE" id="PS50011">
    <property type="entry name" value="PROTEIN_KINASE_DOM"/>
    <property type="match status" value="1"/>
</dbReference>
<protein>
    <submittedName>
        <fullName evidence="4">Serine/threonine-protein kinase LMTK1-like</fullName>
    </submittedName>
</protein>
<dbReference type="SUPFAM" id="SSF56112">
    <property type="entry name" value="Protein kinase-like (PK-like)"/>
    <property type="match status" value="1"/>
</dbReference>
<evidence type="ECO:0000256" key="1">
    <source>
        <dbReference type="PROSITE-ProRule" id="PRU10141"/>
    </source>
</evidence>
<feature type="non-terminal residue" evidence="4">
    <location>
        <position position="1"/>
    </location>
</feature>
<dbReference type="STRING" id="121845.A0A3Q0JER1"/>
<evidence type="ECO:0000313" key="3">
    <source>
        <dbReference type="Proteomes" id="UP000079169"/>
    </source>
</evidence>
<dbReference type="PANTHER" id="PTHR24417:SF7">
    <property type="entry name" value="CHROMATIN MODIFICATION-RELATED PROTEIN EAF1"/>
    <property type="match status" value="1"/>
</dbReference>
<dbReference type="Gene3D" id="3.30.200.20">
    <property type="entry name" value="Phosphorylase Kinase, domain 1"/>
    <property type="match status" value="1"/>
</dbReference>
<evidence type="ECO:0000313" key="4">
    <source>
        <dbReference type="RefSeq" id="XP_026686946.1"/>
    </source>
</evidence>
<dbReference type="InterPro" id="IPR001245">
    <property type="entry name" value="Ser-Thr/Tyr_kinase_cat_dom"/>
</dbReference>
<keyword evidence="1" id="KW-0547">Nucleotide-binding</keyword>
<dbReference type="GO" id="GO:0005524">
    <property type="term" value="F:ATP binding"/>
    <property type="evidence" value="ECO:0007669"/>
    <property type="project" value="UniProtKB-UniRule"/>
</dbReference>
<dbReference type="PRINTS" id="PR00109">
    <property type="entry name" value="TYRKINASE"/>
</dbReference>
<dbReference type="InterPro" id="IPR011009">
    <property type="entry name" value="Kinase-like_dom_sf"/>
</dbReference>
<dbReference type="GeneID" id="103519798"/>
<dbReference type="InterPro" id="IPR017441">
    <property type="entry name" value="Protein_kinase_ATP_BS"/>
</dbReference>
<dbReference type="AlphaFoldDB" id="A0A3Q0JER1"/>
<sequence>AFQHFSLSNSPVVSLFFTQPKNSPLTDIEPVRNTTEPFPTIGGDERIEIIIDTVDSLPGDGCEASTPINRCEASSVINCCEPSTPDITNRTPLAEEFTNSTHSLNQIGFVNPLASSPEVSIFPPPGADQQPHSIISFEPLPTLVPPQHNVKRPPAYSEELVRQLSMQNWFDSSEFQFPRQQLHYVKEIGRGWFGKVVEGEARGLEESTGRTTSKVFVRILKEDASQAEKLFFLHEATPYRRLRHVNILRLMAACLESDPWLLVFESCSRGDLKEFLLSNEASREALLEQGITIKMAIDVATGLSYMIEDGFIHTDVAARNCLVTSELRVKIGDTGSSIDKYPGDYYVHGEVALPVRWCAPESLLCSDTSIQTCTVTEKCNVWSFGVLLWEIFEFGKLPYAELSDDQVITRVFGTEALRLPAPRAVNSHV</sequence>
<keyword evidence="3" id="KW-1185">Reference proteome</keyword>